<evidence type="ECO:0000313" key="1">
    <source>
        <dbReference type="EMBL" id="AIY32171.1"/>
    </source>
</evidence>
<evidence type="ECO:0000313" key="2">
    <source>
        <dbReference type="Proteomes" id="UP000030728"/>
    </source>
</evidence>
<proteinExistence type="predicted"/>
<name>A0A0A1EMY7_9CAUD</name>
<reference evidence="1 2" key="1">
    <citation type="submission" date="2014-10" db="EMBL/GenBank/DDBJ databases">
        <authorList>
            <person name="Barber J.R."/>
            <person name="Boucher C.J."/>
            <person name="Butela K.A."/>
            <person name="Escareno D."/>
            <person name="Ferguson C.L."/>
            <person name="Helster A.R."/>
            <person name="Houser L.C."/>
            <person name="Mangery P."/>
            <person name="Pikula S.M."/>
            <person name="Robinson T.S."/>
            <person name="Sokol S.L."/>
            <person name="Sticha J."/>
            <person name="Suresh M.H."/>
            <person name="Anders K.R."/>
            <person name="Braun M.A."/>
            <person name="Delesalle V.A."/>
            <person name="Hughes L.E."/>
            <person name="Ware V.C."/>
            <person name="Bradley K.W."/>
            <person name="Barker L.P."/>
            <person name="Asai D.J."/>
            <person name="Bowman C.A."/>
            <person name="Russell D.A."/>
            <person name="Pope W.H."/>
            <person name="Jacobs-Sera D."/>
            <person name="Hendrix R.W."/>
            <person name="Hatfull G.F."/>
        </authorList>
    </citation>
    <scope>NUCLEOTIDE SEQUENCE [LARGE SCALE GENOMIC DNA]</scope>
</reference>
<protein>
    <submittedName>
        <fullName evidence="1">Uncharacterized protein</fullName>
    </submittedName>
</protein>
<sequence>MTALQGKLAVFALKQGVKFLKNHPDLIPGEIDDAIVKVLALALGV</sequence>
<gene>
    <name evidence="1" type="ORF">PBI_HAMSLICE_6</name>
</gene>
<accession>A0A0A1EMY7</accession>
<dbReference type="EMBL" id="KP057620">
    <property type="protein sequence ID" value="AIY32171.1"/>
    <property type="molecule type" value="Genomic_DNA"/>
</dbReference>
<dbReference type="Proteomes" id="UP000030728">
    <property type="component" value="Segment"/>
</dbReference>
<organism evidence="1 2">
    <name type="scientific">Mycobacterium phage HamSlice</name>
    <dbReference type="NCBI Taxonomy" id="1567483"/>
    <lineage>
        <taxon>Viruses</taxon>
        <taxon>Duplodnaviria</taxon>
        <taxon>Heunggongvirae</taxon>
        <taxon>Uroviricota</taxon>
        <taxon>Caudoviricetes</taxon>
        <taxon>Backyardiganvirus</taxon>
        <taxon>Backyardiganvirus peaches</taxon>
    </lineage>
</organism>